<dbReference type="GO" id="GO:0005634">
    <property type="term" value="C:nucleus"/>
    <property type="evidence" value="ECO:0007669"/>
    <property type="project" value="UniProtKB-SubCell"/>
</dbReference>
<evidence type="ECO:0000256" key="5">
    <source>
        <dbReference type="ARBA" id="ARBA00022723"/>
    </source>
</evidence>
<dbReference type="InterPro" id="IPR044752">
    <property type="entry name" value="PIN-like_EXO1"/>
</dbReference>
<comment type="cofactor">
    <cofactor evidence="15">
        <name>Mg(2+)</name>
        <dbReference type="ChEBI" id="CHEBI:18420"/>
    </cofactor>
    <text evidence="15">Binds 2 magnesium ions per subunit. They probably participate in the reaction catalyzed by the enzyme. May bind an additional third magnesium ion after substrate binding.</text>
</comment>
<name>A0A9P0BG04_BRAAE</name>
<evidence type="ECO:0000256" key="15">
    <source>
        <dbReference type="RuleBase" id="RU910737"/>
    </source>
</evidence>
<evidence type="ECO:0000259" key="18">
    <source>
        <dbReference type="SMART" id="SM00485"/>
    </source>
</evidence>
<dbReference type="PRINTS" id="PR00853">
    <property type="entry name" value="XPGRADSUPER"/>
</dbReference>
<dbReference type="OrthoDB" id="26491at2759"/>
<comment type="subcellular location">
    <subcellularLocation>
        <location evidence="1 15">Nucleus</location>
    </subcellularLocation>
</comment>
<keyword evidence="11 15" id="KW-0267">Excision nuclease</keyword>
<dbReference type="PANTHER" id="PTHR11081">
    <property type="entry name" value="FLAP ENDONUCLEASE FAMILY MEMBER"/>
    <property type="match status" value="1"/>
</dbReference>
<evidence type="ECO:0000256" key="12">
    <source>
        <dbReference type="ARBA" id="ARBA00023125"/>
    </source>
</evidence>
<dbReference type="Gene3D" id="3.40.50.1010">
    <property type="entry name" value="5'-nuclease"/>
    <property type="match status" value="1"/>
</dbReference>
<dbReference type="PANTHER" id="PTHR11081:SF8">
    <property type="entry name" value="EXONUCLEASE 1"/>
    <property type="match status" value="1"/>
</dbReference>
<comment type="function">
    <text evidence="15">5'-&gt;3' double-stranded DNA exonuclease which may also possess a cryptic 3'-&gt;5' double-stranded DNA exonuclease activity. Functions in DNA mismatch repair.</text>
</comment>
<keyword evidence="13 15" id="KW-0234">DNA repair</keyword>
<evidence type="ECO:0000256" key="13">
    <source>
        <dbReference type="ARBA" id="ARBA00023204"/>
    </source>
</evidence>
<dbReference type="CDD" id="cd09908">
    <property type="entry name" value="H3TH_EXO1"/>
    <property type="match status" value="1"/>
</dbReference>
<keyword evidence="20" id="KW-1185">Reference proteome</keyword>
<keyword evidence="4 15" id="KW-0540">Nuclease</keyword>
<dbReference type="InterPro" id="IPR006084">
    <property type="entry name" value="XPG/Rad2"/>
</dbReference>
<proteinExistence type="inferred from homology"/>
<dbReference type="SMART" id="SM00485">
    <property type="entry name" value="XPGN"/>
    <property type="match status" value="1"/>
</dbReference>
<evidence type="ECO:0000256" key="9">
    <source>
        <dbReference type="ARBA" id="ARBA00022839"/>
    </source>
</evidence>
<dbReference type="GO" id="GO:0003677">
    <property type="term" value="F:DNA binding"/>
    <property type="evidence" value="ECO:0007669"/>
    <property type="project" value="UniProtKB-UniRule"/>
</dbReference>
<dbReference type="Pfam" id="PF00752">
    <property type="entry name" value="XPG_N"/>
    <property type="match status" value="1"/>
</dbReference>
<keyword evidence="5 15" id="KW-0479">Metal-binding</keyword>
<dbReference type="FunFam" id="1.10.150.20:FF:000011">
    <property type="entry name" value="exonuclease 1"/>
    <property type="match status" value="1"/>
</dbReference>
<dbReference type="SMART" id="SM00484">
    <property type="entry name" value="XPGI"/>
    <property type="match status" value="1"/>
</dbReference>
<feature type="region of interest" description="Disordered" evidence="16">
    <location>
        <begin position="470"/>
        <end position="555"/>
    </location>
</feature>
<dbReference type="GO" id="GO:0006310">
    <property type="term" value="P:DNA recombination"/>
    <property type="evidence" value="ECO:0007669"/>
    <property type="project" value="TreeGrafter"/>
</dbReference>
<dbReference type="InterPro" id="IPR036279">
    <property type="entry name" value="5-3_exonuclease_C_sf"/>
</dbReference>
<dbReference type="InterPro" id="IPR006086">
    <property type="entry name" value="XPG-I_dom"/>
</dbReference>
<dbReference type="InterPro" id="IPR008918">
    <property type="entry name" value="HhH2"/>
</dbReference>
<dbReference type="InterPro" id="IPR006085">
    <property type="entry name" value="XPG_DNA_repair_N"/>
</dbReference>
<dbReference type="SUPFAM" id="SSF47807">
    <property type="entry name" value="5' to 3' exonuclease, C-terminal subdomain"/>
    <property type="match status" value="1"/>
</dbReference>
<dbReference type="Pfam" id="PF00867">
    <property type="entry name" value="XPG_I"/>
    <property type="match status" value="1"/>
</dbReference>
<evidence type="ECO:0000313" key="19">
    <source>
        <dbReference type="EMBL" id="CAH0562377.1"/>
    </source>
</evidence>
<dbReference type="GO" id="GO:0046872">
    <property type="term" value="F:metal ion binding"/>
    <property type="evidence" value="ECO:0007669"/>
    <property type="project" value="UniProtKB-UniRule"/>
</dbReference>
<feature type="compositionally biased region" description="Low complexity" evidence="16">
    <location>
        <begin position="481"/>
        <end position="502"/>
    </location>
</feature>
<keyword evidence="9 15" id="KW-0269">Exonuclease</keyword>
<protein>
    <recommendedName>
        <fullName evidence="3 15">Exonuclease 1</fullName>
        <ecNumber evidence="15">3.1.-.-</ecNumber>
    </recommendedName>
</protein>
<accession>A0A9P0BG04</accession>
<evidence type="ECO:0000256" key="16">
    <source>
        <dbReference type="SAM" id="MobiDB-lite"/>
    </source>
</evidence>
<keyword evidence="7 15" id="KW-0228">DNA excision</keyword>
<evidence type="ECO:0000256" key="6">
    <source>
        <dbReference type="ARBA" id="ARBA00022763"/>
    </source>
</evidence>
<sequence length="578" mass="65550">MGITGLLPFLAEATENTHISKFRGGTVAVDTYCWLHKGANACAEQLARGDDTDVYVNYCLKYVKMLLSYDIHVIMVFDGKNLPAKAETEVKRREQRQKAKQRAIELMRLGKTEEARNVLKQAIDITPQMAHKLIEACRKLNVDCIVAPYESDAQLAFFSINDIADCIITEDSDLILFGCKKVMYKMDLTGAGQLVSAHKINTAMKLRPDVYSFDKFRFMCILSGCDYLSSLHGIGLKKALKFFTLTAESDPLKFLDRVPRYLNMRHLEVTEEYKESFMIACATFRHQTVFDPFKKVLVSLTDPADAGTDPKHCKNAGEKYDNKRALKVALGNMHPSKDEVYGNWYPPESLMPSRSIWSNMYRKKVEKIDGKPKEVAQFSGLKTYKQKAEIVSTSLNDNLQDDDDLISTYRKKDLIAKKAESPEKENIVKEKCEAKDTKKNPFVKLSKFNKSTEAPSENVLTKSRYFYTPEAGESNSQKTPDSQNTQDSQKTQDSQSSITSKISHLDIEASSSKKRTLEDNTNTNLDVSIDLTDKSDEENLPAPKQEKKKIKYGPCRSVGLKKQKSLNFFFNKMTKNDK</sequence>
<dbReference type="CDD" id="cd09857">
    <property type="entry name" value="PIN_EXO1"/>
    <property type="match status" value="1"/>
</dbReference>
<evidence type="ECO:0000259" key="17">
    <source>
        <dbReference type="SMART" id="SM00484"/>
    </source>
</evidence>
<evidence type="ECO:0000256" key="10">
    <source>
        <dbReference type="ARBA" id="ARBA00022842"/>
    </source>
</evidence>
<dbReference type="GO" id="GO:0035312">
    <property type="term" value="F:5'-3' DNA exonuclease activity"/>
    <property type="evidence" value="ECO:0007669"/>
    <property type="project" value="UniProtKB-UniRule"/>
</dbReference>
<dbReference type="EMBL" id="OV121139">
    <property type="protein sequence ID" value="CAH0562377.1"/>
    <property type="molecule type" value="Genomic_DNA"/>
</dbReference>
<keyword evidence="14 15" id="KW-0539">Nucleus</keyword>
<dbReference type="InterPro" id="IPR029060">
    <property type="entry name" value="PIN-like_dom_sf"/>
</dbReference>
<reference evidence="19" key="1">
    <citation type="submission" date="2021-12" db="EMBL/GenBank/DDBJ databases">
        <authorList>
            <person name="King R."/>
        </authorList>
    </citation>
    <scope>NUCLEOTIDE SEQUENCE</scope>
</reference>
<keyword evidence="8 15" id="KW-0378">Hydrolase</keyword>
<gene>
    <name evidence="19" type="ORF">MELIAE_LOCUS11504</name>
</gene>
<organism evidence="19 20">
    <name type="scientific">Brassicogethes aeneus</name>
    <name type="common">Rape pollen beetle</name>
    <name type="synonym">Meligethes aeneus</name>
    <dbReference type="NCBI Taxonomy" id="1431903"/>
    <lineage>
        <taxon>Eukaryota</taxon>
        <taxon>Metazoa</taxon>
        <taxon>Ecdysozoa</taxon>
        <taxon>Arthropoda</taxon>
        <taxon>Hexapoda</taxon>
        <taxon>Insecta</taxon>
        <taxon>Pterygota</taxon>
        <taxon>Neoptera</taxon>
        <taxon>Endopterygota</taxon>
        <taxon>Coleoptera</taxon>
        <taxon>Polyphaga</taxon>
        <taxon>Cucujiformia</taxon>
        <taxon>Nitidulidae</taxon>
        <taxon>Meligethinae</taxon>
        <taxon>Brassicogethes</taxon>
    </lineage>
</organism>
<evidence type="ECO:0000256" key="1">
    <source>
        <dbReference type="ARBA" id="ARBA00004123"/>
    </source>
</evidence>
<evidence type="ECO:0000313" key="20">
    <source>
        <dbReference type="Proteomes" id="UP001154078"/>
    </source>
</evidence>
<dbReference type="SUPFAM" id="SSF88723">
    <property type="entry name" value="PIN domain-like"/>
    <property type="match status" value="1"/>
</dbReference>
<evidence type="ECO:0000256" key="14">
    <source>
        <dbReference type="ARBA" id="ARBA00023242"/>
    </source>
</evidence>
<evidence type="ECO:0000256" key="7">
    <source>
        <dbReference type="ARBA" id="ARBA00022769"/>
    </source>
</evidence>
<keyword evidence="10 15" id="KW-0460">Magnesium</keyword>
<evidence type="ECO:0000256" key="8">
    <source>
        <dbReference type="ARBA" id="ARBA00022801"/>
    </source>
</evidence>
<dbReference type="InterPro" id="IPR037315">
    <property type="entry name" value="EXO1_H3TH"/>
</dbReference>
<keyword evidence="12 15" id="KW-0238">DNA-binding</keyword>
<evidence type="ECO:0000256" key="11">
    <source>
        <dbReference type="ARBA" id="ARBA00022881"/>
    </source>
</evidence>
<dbReference type="AlphaFoldDB" id="A0A9P0BG04"/>
<dbReference type="GO" id="GO:0006298">
    <property type="term" value="P:mismatch repair"/>
    <property type="evidence" value="ECO:0007669"/>
    <property type="project" value="TreeGrafter"/>
</dbReference>
<dbReference type="SMART" id="SM00279">
    <property type="entry name" value="HhH2"/>
    <property type="match status" value="1"/>
</dbReference>
<dbReference type="FunFam" id="3.40.50.1010:FF:000002">
    <property type="entry name" value="Exonuclease 1, putative"/>
    <property type="match status" value="1"/>
</dbReference>
<feature type="domain" description="XPG N-terminal" evidence="18">
    <location>
        <begin position="1"/>
        <end position="99"/>
    </location>
</feature>
<dbReference type="Gene3D" id="1.10.150.20">
    <property type="entry name" value="5' to 3' exonuclease, C-terminal subdomain"/>
    <property type="match status" value="1"/>
</dbReference>
<dbReference type="EC" id="3.1.-.-" evidence="15"/>
<dbReference type="GO" id="GO:0017108">
    <property type="term" value="F:5'-flap endonuclease activity"/>
    <property type="evidence" value="ECO:0007669"/>
    <property type="project" value="TreeGrafter"/>
</dbReference>
<evidence type="ECO:0000256" key="4">
    <source>
        <dbReference type="ARBA" id="ARBA00022722"/>
    </source>
</evidence>
<dbReference type="Proteomes" id="UP001154078">
    <property type="component" value="Chromosome 8"/>
</dbReference>
<keyword evidence="6 15" id="KW-0227">DNA damage</keyword>
<comment type="similarity">
    <text evidence="2 15">Belongs to the XPG/RAD2 endonuclease family. EXO1 subfamily.</text>
</comment>
<feature type="domain" description="XPG-I" evidence="17">
    <location>
        <begin position="138"/>
        <end position="206"/>
    </location>
</feature>
<evidence type="ECO:0000256" key="3">
    <source>
        <dbReference type="ARBA" id="ARBA00020324"/>
    </source>
</evidence>
<evidence type="ECO:0000256" key="2">
    <source>
        <dbReference type="ARBA" id="ARBA00010563"/>
    </source>
</evidence>